<reference evidence="1 2" key="1">
    <citation type="submission" date="2020-08" db="EMBL/GenBank/DDBJ databases">
        <title>Genomic Encyclopedia of Type Strains, Phase III (KMG-III): the genomes of soil and plant-associated and newly described type strains.</title>
        <authorList>
            <person name="Whitman W."/>
        </authorList>
    </citation>
    <scope>NUCLEOTIDE SEQUENCE [LARGE SCALE GENOMIC DNA]</scope>
    <source>
        <strain evidence="1 2">CECT 8572</strain>
    </source>
</reference>
<dbReference type="RefSeq" id="WP_183471115.1">
    <property type="nucleotide sequence ID" value="NZ_JACIBX010000003.1"/>
</dbReference>
<keyword evidence="2" id="KW-1185">Reference proteome</keyword>
<name>A0ABR6HMR0_9RHOB</name>
<comment type="caution">
    <text evidence="1">The sequence shown here is derived from an EMBL/GenBank/DDBJ whole genome shotgun (WGS) entry which is preliminary data.</text>
</comment>
<sequence length="134" mass="14604">MNLIVFPPVAAAPVEGASILEIALNRLGAWYDAERYTLGGVLAQAGRRQAAAALERLEQLHLEPDSSEEDLRDLLEEAVSCLEFLLDTVSEIPSRCRLTTAYGLPGPAPFDRHVLWSGARLQDIVATLHRALAT</sequence>
<accession>A0ABR6HMR0</accession>
<proteinExistence type="predicted"/>
<evidence type="ECO:0000313" key="1">
    <source>
        <dbReference type="EMBL" id="MBB3711777.1"/>
    </source>
</evidence>
<evidence type="ECO:0000313" key="2">
    <source>
        <dbReference type="Proteomes" id="UP000576152"/>
    </source>
</evidence>
<dbReference type="Proteomes" id="UP000576152">
    <property type="component" value="Unassembled WGS sequence"/>
</dbReference>
<gene>
    <name evidence="1" type="ORF">FHS00_001348</name>
</gene>
<protein>
    <submittedName>
        <fullName evidence="1">Uncharacterized protein</fullName>
    </submittedName>
</protein>
<dbReference type="EMBL" id="JACIBX010000003">
    <property type="protein sequence ID" value="MBB3711777.1"/>
    <property type="molecule type" value="Genomic_DNA"/>
</dbReference>
<organism evidence="1 2">
    <name type="scientific">Limimaricola variabilis</name>
    <dbReference type="NCBI Taxonomy" id="1492771"/>
    <lineage>
        <taxon>Bacteria</taxon>
        <taxon>Pseudomonadati</taxon>
        <taxon>Pseudomonadota</taxon>
        <taxon>Alphaproteobacteria</taxon>
        <taxon>Rhodobacterales</taxon>
        <taxon>Paracoccaceae</taxon>
        <taxon>Limimaricola</taxon>
    </lineage>
</organism>